<sequence>MPVDDTILLYNLANTFHTIIGIDICDNTKAYMKTKSKIFSKMETSEKIYYTKYSIQIVQNLIEYFEKISLFELNVDPDDEIVHDFRLTWKKNNVARISLNHAGVNINNIIPKKLMKICKYKRNTKISKKYTTNYNKLNDNVYKKIKTKDKYSELNDKKKHKTILEPFCDLVMNTLSKKRKCSENLYNYLFDESDRIVLKLYKNRFVMYDFGIELDNVESFRMKISEGNEITITFNNKAKFVLCLQTNATEIKPQLSLKFHTTFKNIDDLFMVKSSTI</sequence>
<evidence type="ECO:0000313" key="1">
    <source>
        <dbReference type="EMBL" id="AYV85467.1"/>
    </source>
</evidence>
<proteinExistence type="predicted"/>
<accession>A0A3G5AE67</accession>
<dbReference type="EMBL" id="MK072454">
    <property type="protein sequence ID" value="AYV85467.1"/>
    <property type="molecule type" value="Genomic_DNA"/>
</dbReference>
<organism evidence="1">
    <name type="scientific">Satyrvirus sp</name>
    <dbReference type="NCBI Taxonomy" id="2487771"/>
    <lineage>
        <taxon>Viruses</taxon>
        <taxon>Varidnaviria</taxon>
        <taxon>Bamfordvirae</taxon>
        <taxon>Nucleocytoviricota</taxon>
        <taxon>Megaviricetes</taxon>
        <taxon>Imitervirales</taxon>
        <taxon>Mimiviridae</taxon>
        <taxon>Megamimivirinae</taxon>
    </lineage>
</organism>
<gene>
    <name evidence="1" type="ORF">Satyrvirus18_4</name>
</gene>
<reference evidence="1" key="1">
    <citation type="submission" date="2018-10" db="EMBL/GenBank/DDBJ databases">
        <title>Hidden diversity of soil giant viruses.</title>
        <authorList>
            <person name="Schulz F."/>
            <person name="Alteio L."/>
            <person name="Goudeau D."/>
            <person name="Ryan E.M."/>
            <person name="Malmstrom R.R."/>
            <person name="Blanchard J."/>
            <person name="Woyke T."/>
        </authorList>
    </citation>
    <scope>NUCLEOTIDE SEQUENCE</scope>
    <source>
        <strain evidence="1">SAV1</strain>
    </source>
</reference>
<protein>
    <submittedName>
        <fullName evidence="1">Uncharacterized protein</fullName>
    </submittedName>
</protein>
<name>A0A3G5AE67_9VIRU</name>